<evidence type="ECO:0000256" key="1">
    <source>
        <dbReference type="SAM" id="SignalP"/>
    </source>
</evidence>
<evidence type="ECO:0000313" key="2">
    <source>
        <dbReference type="EMBL" id="KAK3334483.1"/>
    </source>
</evidence>
<gene>
    <name evidence="2" type="ORF">B0H65DRAFT_534439</name>
</gene>
<proteinExistence type="predicted"/>
<dbReference type="AlphaFoldDB" id="A0AAE0J057"/>
<keyword evidence="1" id="KW-0732">Signal</keyword>
<dbReference type="RefSeq" id="XP_062676649.1">
    <property type="nucleotide sequence ID" value="XM_062829002.1"/>
</dbReference>
<protein>
    <submittedName>
        <fullName evidence="2">Uncharacterized protein</fullName>
    </submittedName>
</protein>
<dbReference type="GeneID" id="87866156"/>
<name>A0AAE0J057_9PEZI</name>
<sequence>MKFSTLPSVAFLAFSTGALAAPQPILTNRQNSQPPLSNPNQNASLQPFLSSASCSGPPSQVLIPVSYATLSPDTTLSQGCYEFVDNGVSTPVQSVRITGVWPEANKCLLRYYEGTGCAAGGSAFGTVAPNTCGGFGGRGIGSYQVVCERT</sequence>
<reference evidence="2" key="2">
    <citation type="submission" date="2023-06" db="EMBL/GenBank/DDBJ databases">
        <authorList>
            <consortium name="Lawrence Berkeley National Laboratory"/>
            <person name="Haridas S."/>
            <person name="Hensen N."/>
            <person name="Bonometti L."/>
            <person name="Westerberg I."/>
            <person name="Brannstrom I.O."/>
            <person name="Guillou S."/>
            <person name="Cros-Aarteil S."/>
            <person name="Calhoun S."/>
            <person name="Kuo A."/>
            <person name="Mondo S."/>
            <person name="Pangilinan J."/>
            <person name="Riley R."/>
            <person name="Labutti K."/>
            <person name="Andreopoulos B."/>
            <person name="Lipzen A."/>
            <person name="Chen C."/>
            <person name="Yanf M."/>
            <person name="Daum C."/>
            <person name="Ng V."/>
            <person name="Clum A."/>
            <person name="Steindorff A."/>
            <person name="Ohm R."/>
            <person name="Martin F."/>
            <person name="Silar P."/>
            <person name="Natvig D."/>
            <person name="Lalanne C."/>
            <person name="Gautier V."/>
            <person name="Ament-Velasquez S.L."/>
            <person name="Kruys A."/>
            <person name="Hutchinson M.I."/>
            <person name="Powell A.J."/>
            <person name="Barry K."/>
            <person name="Miller A.N."/>
            <person name="Grigoriev I.V."/>
            <person name="Debuchy R."/>
            <person name="Gladieux P."/>
            <person name="Thoren M.H."/>
            <person name="Johannesson H."/>
        </authorList>
    </citation>
    <scope>NUCLEOTIDE SEQUENCE</scope>
    <source>
        <strain evidence="2">CBS 560.94</strain>
    </source>
</reference>
<accession>A0AAE0J057</accession>
<feature type="signal peptide" evidence="1">
    <location>
        <begin position="1"/>
        <end position="20"/>
    </location>
</feature>
<evidence type="ECO:0000313" key="3">
    <source>
        <dbReference type="Proteomes" id="UP001278500"/>
    </source>
</evidence>
<comment type="caution">
    <text evidence="2">The sequence shown here is derived from an EMBL/GenBank/DDBJ whole genome shotgun (WGS) entry which is preliminary data.</text>
</comment>
<dbReference type="EMBL" id="JAUEPP010000010">
    <property type="protein sequence ID" value="KAK3334483.1"/>
    <property type="molecule type" value="Genomic_DNA"/>
</dbReference>
<feature type="chain" id="PRO_5042095252" evidence="1">
    <location>
        <begin position="21"/>
        <end position="150"/>
    </location>
</feature>
<dbReference type="Proteomes" id="UP001278500">
    <property type="component" value="Unassembled WGS sequence"/>
</dbReference>
<reference evidence="2" key="1">
    <citation type="journal article" date="2023" name="Mol. Phylogenet. Evol.">
        <title>Genome-scale phylogeny and comparative genomics of the fungal order Sordariales.</title>
        <authorList>
            <person name="Hensen N."/>
            <person name="Bonometti L."/>
            <person name="Westerberg I."/>
            <person name="Brannstrom I.O."/>
            <person name="Guillou S."/>
            <person name="Cros-Aarteil S."/>
            <person name="Calhoun S."/>
            <person name="Haridas S."/>
            <person name="Kuo A."/>
            <person name="Mondo S."/>
            <person name="Pangilinan J."/>
            <person name="Riley R."/>
            <person name="LaButti K."/>
            <person name="Andreopoulos B."/>
            <person name="Lipzen A."/>
            <person name="Chen C."/>
            <person name="Yan M."/>
            <person name="Daum C."/>
            <person name="Ng V."/>
            <person name="Clum A."/>
            <person name="Steindorff A."/>
            <person name="Ohm R.A."/>
            <person name="Martin F."/>
            <person name="Silar P."/>
            <person name="Natvig D.O."/>
            <person name="Lalanne C."/>
            <person name="Gautier V."/>
            <person name="Ament-Velasquez S.L."/>
            <person name="Kruys A."/>
            <person name="Hutchinson M.I."/>
            <person name="Powell A.J."/>
            <person name="Barry K."/>
            <person name="Miller A.N."/>
            <person name="Grigoriev I.V."/>
            <person name="Debuchy R."/>
            <person name="Gladieux P."/>
            <person name="Hiltunen Thoren M."/>
            <person name="Johannesson H."/>
        </authorList>
    </citation>
    <scope>NUCLEOTIDE SEQUENCE</scope>
    <source>
        <strain evidence="2">CBS 560.94</strain>
    </source>
</reference>
<organism evidence="2 3">
    <name type="scientific">Neurospora tetraspora</name>
    <dbReference type="NCBI Taxonomy" id="94610"/>
    <lineage>
        <taxon>Eukaryota</taxon>
        <taxon>Fungi</taxon>
        <taxon>Dikarya</taxon>
        <taxon>Ascomycota</taxon>
        <taxon>Pezizomycotina</taxon>
        <taxon>Sordariomycetes</taxon>
        <taxon>Sordariomycetidae</taxon>
        <taxon>Sordariales</taxon>
        <taxon>Sordariaceae</taxon>
        <taxon>Neurospora</taxon>
    </lineage>
</organism>
<keyword evidence="3" id="KW-1185">Reference proteome</keyword>